<dbReference type="InterPro" id="IPR027417">
    <property type="entry name" value="P-loop_NTPase"/>
</dbReference>
<dbReference type="AlphaFoldDB" id="A0A7J3Y0L0"/>
<name>A0A7J3Y0L0_9CREN</name>
<protein>
    <recommendedName>
        <fullName evidence="2">KaiC-like domain-containing protein</fullName>
    </recommendedName>
</protein>
<reference evidence="1" key="1">
    <citation type="journal article" date="2020" name="mSystems">
        <title>Genome- and Community-Level Interaction Insights into Carbon Utilization and Element Cycling Functions of Hydrothermarchaeota in Hydrothermal Sediment.</title>
        <authorList>
            <person name="Zhou Z."/>
            <person name="Liu Y."/>
            <person name="Xu W."/>
            <person name="Pan J."/>
            <person name="Luo Z.H."/>
            <person name="Li M."/>
        </authorList>
    </citation>
    <scope>NUCLEOTIDE SEQUENCE [LARGE SCALE GENOMIC DNA]</scope>
    <source>
        <strain evidence="1">SpSt-110</strain>
    </source>
</reference>
<evidence type="ECO:0008006" key="2">
    <source>
        <dbReference type="Google" id="ProtNLM"/>
    </source>
</evidence>
<proteinExistence type="predicted"/>
<dbReference type="EMBL" id="DRYK01000078">
    <property type="protein sequence ID" value="HHP68343.1"/>
    <property type="molecule type" value="Genomic_DNA"/>
</dbReference>
<accession>A0A7J3Y0L0</accession>
<gene>
    <name evidence="1" type="ORF">ENM60_06160</name>
</gene>
<dbReference type="SUPFAM" id="SSF52540">
    <property type="entry name" value="P-loop containing nucleoside triphosphate hydrolases"/>
    <property type="match status" value="1"/>
</dbReference>
<evidence type="ECO:0000313" key="1">
    <source>
        <dbReference type="EMBL" id="HHP68343.1"/>
    </source>
</evidence>
<sequence>MLITGVKPVDELLNPVEKHWSIEFYGDSYVLNYLFHRAVSIRSRYGRVYVVVSLEFGGIRTDLIEAFCRIFDCRLSAVSVSRVFRVRELIQVLKSLSDESDATVILLYPYNFLGDDPSTYYEATEISGLINRVSAGNSVLIFNTKTKFGERMPEGGSMHHHVVKVIIRLDRLGRLVKAELVKHPAKPTGLRRLFKVDLLKNAVAPAETVSLLNWVKVG</sequence>
<organism evidence="1">
    <name type="scientific">Thermogladius calderae</name>
    <dbReference type="NCBI Taxonomy" id="1200300"/>
    <lineage>
        <taxon>Archaea</taxon>
        <taxon>Thermoproteota</taxon>
        <taxon>Thermoprotei</taxon>
        <taxon>Desulfurococcales</taxon>
        <taxon>Desulfurococcaceae</taxon>
        <taxon>Thermogladius</taxon>
    </lineage>
</organism>
<comment type="caution">
    <text evidence="1">The sequence shown here is derived from an EMBL/GenBank/DDBJ whole genome shotgun (WGS) entry which is preliminary data.</text>
</comment>